<dbReference type="OrthoDB" id="1916097at2759"/>
<evidence type="ECO:0008006" key="5">
    <source>
        <dbReference type="Google" id="ProtNLM"/>
    </source>
</evidence>
<proteinExistence type="inferred from homology"/>
<evidence type="ECO:0000256" key="1">
    <source>
        <dbReference type="ARBA" id="ARBA00007879"/>
    </source>
</evidence>
<evidence type="ECO:0000256" key="2">
    <source>
        <dbReference type="SAM" id="MobiDB-lite"/>
    </source>
</evidence>
<dbReference type="PANTHER" id="PTHR31447:SF0">
    <property type="entry name" value="HYDROXYPROLINE-RICH GLYCOPROTEIN FAMILY PROTEIN"/>
    <property type="match status" value="1"/>
</dbReference>
<dbReference type="AlphaFoldDB" id="A0A9W7J564"/>
<dbReference type="GO" id="GO:0003729">
    <property type="term" value="F:mRNA binding"/>
    <property type="evidence" value="ECO:0007669"/>
    <property type="project" value="InterPro"/>
</dbReference>
<protein>
    <recommendedName>
        <fullName evidence="5">Hydroxyproline-rich glycoprotein family protein</fullName>
    </recommendedName>
</protein>
<name>A0A9W7J564_HIBTR</name>
<gene>
    <name evidence="3" type="ORF">HRI_004485300</name>
</gene>
<dbReference type="Gene3D" id="2.60.120.590">
    <property type="entry name" value="Alpha-ketoglutarate-dependent dioxygenase AlkB-like"/>
    <property type="match status" value="1"/>
</dbReference>
<comment type="similarity">
    <text evidence="1">Belongs to the alkB family.</text>
</comment>
<dbReference type="Proteomes" id="UP001165190">
    <property type="component" value="Unassembled WGS sequence"/>
</dbReference>
<feature type="region of interest" description="Disordered" evidence="2">
    <location>
        <begin position="1"/>
        <end position="26"/>
    </location>
</feature>
<comment type="caution">
    <text evidence="3">The sequence shown here is derived from an EMBL/GenBank/DDBJ whole genome shotgun (WGS) entry which is preliminary data.</text>
</comment>
<feature type="compositionally biased region" description="Polar residues" evidence="2">
    <location>
        <begin position="567"/>
        <end position="579"/>
    </location>
</feature>
<dbReference type="GO" id="GO:0032451">
    <property type="term" value="F:demethylase activity"/>
    <property type="evidence" value="ECO:0007669"/>
    <property type="project" value="InterPro"/>
</dbReference>
<evidence type="ECO:0000313" key="3">
    <source>
        <dbReference type="EMBL" id="GMJ08161.1"/>
    </source>
</evidence>
<feature type="compositionally biased region" description="Polar residues" evidence="2">
    <location>
        <begin position="1"/>
        <end position="11"/>
    </location>
</feature>
<feature type="compositionally biased region" description="Pro residues" evidence="2">
    <location>
        <begin position="512"/>
        <end position="523"/>
    </location>
</feature>
<feature type="compositionally biased region" description="Polar residues" evidence="2">
    <location>
        <begin position="536"/>
        <end position="560"/>
    </location>
</feature>
<reference evidence="3" key="1">
    <citation type="submission" date="2023-05" db="EMBL/GenBank/DDBJ databases">
        <title>Genome and transcriptome analyses reveal genes involved in the formation of fine ridges on petal epidermal cells in Hibiscus trionum.</title>
        <authorList>
            <person name="Koshimizu S."/>
            <person name="Masuda S."/>
            <person name="Ishii T."/>
            <person name="Shirasu K."/>
            <person name="Hoshino A."/>
            <person name="Arita M."/>
        </authorList>
    </citation>
    <scope>NUCLEOTIDE SEQUENCE</scope>
    <source>
        <strain evidence="3">Hamamatsu line</strain>
    </source>
</reference>
<keyword evidence="4" id="KW-1185">Reference proteome</keyword>
<accession>A0A9W7J564</accession>
<organism evidence="3 4">
    <name type="scientific">Hibiscus trionum</name>
    <name type="common">Flower of an hour</name>
    <dbReference type="NCBI Taxonomy" id="183268"/>
    <lineage>
        <taxon>Eukaryota</taxon>
        <taxon>Viridiplantae</taxon>
        <taxon>Streptophyta</taxon>
        <taxon>Embryophyta</taxon>
        <taxon>Tracheophyta</taxon>
        <taxon>Spermatophyta</taxon>
        <taxon>Magnoliopsida</taxon>
        <taxon>eudicotyledons</taxon>
        <taxon>Gunneridae</taxon>
        <taxon>Pentapetalae</taxon>
        <taxon>rosids</taxon>
        <taxon>malvids</taxon>
        <taxon>Malvales</taxon>
        <taxon>Malvaceae</taxon>
        <taxon>Malvoideae</taxon>
        <taxon>Hibiscus</taxon>
    </lineage>
</organism>
<dbReference type="InterPro" id="IPR044842">
    <property type="entry name" value="ALKBH9B/ALKBH10B-like"/>
</dbReference>
<evidence type="ECO:0000313" key="4">
    <source>
        <dbReference type="Proteomes" id="UP001165190"/>
    </source>
</evidence>
<dbReference type="GO" id="GO:0006402">
    <property type="term" value="P:mRNA catabolic process"/>
    <property type="evidence" value="ECO:0007669"/>
    <property type="project" value="InterPro"/>
</dbReference>
<sequence length="591" mass="64009">MPSGNVISSDKMQFPPPAAGAGAVGDGGGGGAAAFGGEIQQHLHRQWFPDERDGFIHWLRGEFAAANAMIDLLCHHLREVGEVGEYDAVIASIQQRRYTWNPVLHMQQYFPVADVSYALQQAAWRRRQRLYDQGKVGGKEYKRSSFGFKGHRVEPVAKELQNSMADSDVNSNVSTVSERNDRVAEKCEDVKSSGGVGNMEDKTVNGLHSSQNQNGKQNLALSPKTFVGNEVFDGNMVNVVDGLKLYGELFDEKEVSNLVSLVNDLRAAGRGGQLQGQTYVALRKPMKGHGREMIQLGLPIADAPLDDETAAGASKDRRMEAIPALLQDAIERLVDLQVMTAKPDSCIIDVYNEGDHSQPRTCPPWFGKPVCLLFLTECDITFGRVIAVDHPGDFRGSLKLSFTRICPCDGRKISLFRQACPALLPEATCTCYLYQSSQQCLPTNRSPNHFQHSVGPKHYAAVPTNVLPVPSIRPQIPPPNGVQTLFVPGPVAPAIPFSAPVAVPPSLTAWPATPPRHPPPHLPVPGTGVFLPPPGSDNSSPQLLPTTATEVNIPVDTTSPPEKENGSQKPNLHTTSPGVSSDGKSQKQDSK</sequence>
<dbReference type="PANTHER" id="PTHR31447">
    <property type="entry name" value="HYDROXYPROLINE-RICH GLYCOPROTEIN FAMILY PROTEIN-RELATED"/>
    <property type="match status" value="1"/>
</dbReference>
<dbReference type="InterPro" id="IPR037151">
    <property type="entry name" value="AlkB-like_sf"/>
</dbReference>
<feature type="region of interest" description="Disordered" evidence="2">
    <location>
        <begin position="512"/>
        <end position="591"/>
    </location>
</feature>
<dbReference type="EMBL" id="BSYR01000050">
    <property type="protein sequence ID" value="GMJ08161.1"/>
    <property type="molecule type" value="Genomic_DNA"/>
</dbReference>